<dbReference type="Proteomes" id="UP000050668">
    <property type="component" value="Unassembled WGS sequence"/>
</dbReference>
<accession>A0ABR5JWE0</accession>
<evidence type="ECO:0000313" key="2">
    <source>
        <dbReference type="EMBL" id="KOS66335.1"/>
    </source>
</evidence>
<keyword evidence="3" id="KW-1185">Reference proteome</keyword>
<feature type="domain" description="DUF7660" evidence="1">
    <location>
        <begin position="12"/>
        <end position="61"/>
    </location>
</feature>
<reference evidence="3" key="1">
    <citation type="submission" date="2015-07" db="EMBL/GenBank/DDBJ databases">
        <title>Fjat-14205 dsm 2895.</title>
        <authorList>
            <person name="Liu B."/>
            <person name="Wang J."/>
            <person name="Zhu Y."/>
            <person name="Liu G."/>
            <person name="Chen Q."/>
            <person name="Chen Z."/>
            <person name="Lan J."/>
            <person name="Che J."/>
            <person name="Ge C."/>
            <person name="Shi H."/>
            <person name="Pan Z."/>
            <person name="Liu X."/>
        </authorList>
    </citation>
    <scope>NUCLEOTIDE SEQUENCE [LARGE SCALE GENOMIC DNA]</scope>
    <source>
        <strain evidence="3">DSM 25560</strain>
    </source>
</reference>
<dbReference type="InterPro" id="IPR056077">
    <property type="entry name" value="DUF7660"/>
</dbReference>
<dbReference type="RefSeq" id="WP_053585031.1">
    <property type="nucleotide sequence ID" value="NZ_LGRV01000007.1"/>
</dbReference>
<comment type="caution">
    <text evidence="2">The sequence shown here is derived from an EMBL/GenBank/DDBJ whole genome shotgun (WGS) entry which is preliminary data.</text>
</comment>
<protein>
    <recommendedName>
        <fullName evidence="1">DUF7660 domain-containing protein</fullName>
    </recommendedName>
</protein>
<organism evidence="2 3">
    <name type="scientific">Lysinibacillus contaminans</name>
    <dbReference type="NCBI Taxonomy" id="1293441"/>
    <lineage>
        <taxon>Bacteria</taxon>
        <taxon>Bacillati</taxon>
        <taxon>Bacillota</taxon>
        <taxon>Bacilli</taxon>
        <taxon>Bacillales</taxon>
        <taxon>Bacillaceae</taxon>
        <taxon>Lysinibacillus</taxon>
    </lineage>
</organism>
<dbReference type="Pfam" id="PF24693">
    <property type="entry name" value="DUF7660"/>
    <property type="match status" value="1"/>
</dbReference>
<evidence type="ECO:0000259" key="1">
    <source>
        <dbReference type="Pfam" id="PF24693"/>
    </source>
</evidence>
<evidence type="ECO:0000313" key="3">
    <source>
        <dbReference type="Proteomes" id="UP000050668"/>
    </source>
</evidence>
<proteinExistence type="predicted"/>
<name>A0ABR5JWE0_9BACI</name>
<gene>
    <name evidence="2" type="ORF">AEA09_16415</name>
</gene>
<sequence length="61" mass="7442">MELYERVENIKSREDLIKFINHLRKDLQSNSAEWENITLEDYLEAMEAWINDMDGYYLNNN</sequence>
<dbReference type="EMBL" id="LGRV01000007">
    <property type="protein sequence ID" value="KOS66335.1"/>
    <property type="molecule type" value="Genomic_DNA"/>
</dbReference>